<comment type="subcellular location">
    <subcellularLocation>
        <location evidence="2">Secreted</location>
    </subcellularLocation>
</comment>
<dbReference type="Gene3D" id="3.20.20.370">
    <property type="entry name" value="Glycoside hydrolase/deacetylase"/>
    <property type="match status" value="1"/>
</dbReference>
<organism evidence="8 9">
    <name type="scientific">Candidatus Deianiraea vastatrix</name>
    <dbReference type="NCBI Taxonomy" id="2163644"/>
    <lineage>
        <taxon>Bacteria</taxon>
        <taxon>Pseudomonadati</taxon>
        <taxon>Pseudomonadota</taxon>
        <taxon>Alphaproteobacteria</taxon>
        <taxon>Rickettsiales</taxon>
        <taxon>Candidatus Deianiraeaceae</taxon>
        <taxon>Candidatus Deianiraea</taxon>
    </lineage>
</organism>
<evidence type="ECO:0000313" key="9">
    <source>
        <dbReference type="Proteomes" id="UP000321934"/>
    </source>
</evidence>
<evidence type="ECO:0000256" key="1">
    <source>
        <dbReference type="ARBA" id="ARBA00003236"/>
    </source>
</evidence>
<dbReference type="OrthoDB" id="9782872at2"/>
<comment type="similarity">
    <text evidence="3">Belongs to the polysaccharide deacetylase family.</text>
</comment>
<evidence type="ECO:0000256" key="6">
    <source>
        <dbReference type="ARBA" id="ARBA00032976"/>
    </source>
</evidence>
<dbReference type="PROSITE" id="PS51677">
    <property type="entry name" value="NODB"/>
    <property type="match status" value="1"/>
</dbReference>
<dbReference type="RefSeq" id="WP_146821177.1">
    <property type="nucleotide sequence ID" value="NZ_CP029077.1"/>
</dbReference>
<dbReference type="InterPro" id="IPR011330">
    <property type="entry name" value="Glyco_hydro/deAcase_b/a-brl"/>
</dbReference>
<keyword evidence="5" id="KW-0732">Signal</keyword>
<dbReference type="Pfam" id="PF01522">
    <property type="entry name" value="Polysacc_deac_1"/>
    <property type="match status" value="1"/>
</dbReference>
<dbReference type="PANTHER" id="PTHR34216">
    <property type="match status" value="1"/>
</dbReference>
<dbReference type="CDD" id="cd10918">
    <property type="entry name" value="CE4_NodB_like_5s_6s"/>
    <property type="match status" value="1"/>
</dbReference>
<dbReference type="GO" id="GO:0016810">
    <property type="term" value="F:hydrolase activity, acting on carbon-nitrogen (but not peptide) bonds"/>
    <property type="evidence" value="ECO:0007669"/>
    <property type="project" value="InterPro"/>
</dbReference>
<dbReference type="Proteomes" id="UP000321934">
    <property type="component" value="Chromosome"/>
</dbReference>
<evidence type="ECO:0000256" key="4">
    <source>
        <dbReference type="ARBA" id="ARBA00020071"/>
    </source>
</evidence>
<protein>
    <recommendedName>
        <fullName evidence="4">Chitooligosaccharide deacetylase</fullName>
    </recommendedName>
    <alternativeName>
        <fullName evidence="6">Nodulation protein B</fullName>
    </alternativeName>
</protein>
<dbReference type="EMBL" id="CP029077">
    <property type="protein sequence ID" value="QED23798.1"/>
    <property type="molecule type" value="Genomic_DNA"/>
</dbReference>
<proteinExistence type="inferred from homology"/>
<dbReference type="GO" id="GO:0005975">
    <property type="term" value="P:carbohydrate metabolic process"/>
    <property type="evidence" value="ECO:0007669"/>
    <property type="project" value="InterPro"/>
</dbReference>
<gene>
    <name evidence="8" type="ORF">Deia_01014</name>
</gene>
<evidence type="ECO:0000313" key="8">
    <source>
        <dbReference type="EMBL" id="QED23798.1"/>
    </source>
</evidence>
<evidence type="ECO:0000256" key="5">
    <source>
        <dbReference type="ARBA" id="ARBA00022729"/>
    </source>
</evidence>
<dbReference type="InterPro" id="IPR002509">
    <property type="entry name" value="NODB_dom"/>
</dbReference>
<reference evidence="8 9" key="1">
    <citation type="journal article" date="2019" name="ISME J.">
        <title>Deianiraea, an extracellular bacterium associated with the ciliate Paramecium, suggests an alternative scenario for the evolution of Rickettsiales.</title>
        <authorList>
            <person name="Castelli M."/>
            <person name="Sabaneyeva E."/>
            <person name="Lanzoni O."/>
            <person name="Lebedeva N."/>
            <person name="Floriano A.M."/>
            <person name="Gaiarsa S."/>
            <person name="Benken K."/>
            <person name="Modeo L."/>
            <person name="Bandi C."/>
            <person name="Potekhin A."/>
            <person name="Sassera D."/>
            <person name="Petroni G."/>
        </authorList>
    </citation>
    <scope>NUCLEOTIDE SEQUENCE [LARGE SCALE GENOMIC DNA]</scope>
    <source>
        <strain evidence="8">CyL4-1</strain>
    </source>
</reference>
<evidence type="ECO:0000256" key="2">
    <source>
        <dbReference type="ARBA" id="ARBA00004613"/>
    </source>
</evidence>
<keyword evidence="9" id="KW-1185">Reference proteome</keyword>
<dbReference type="SUPFAM" id="SSF88713">
    <property type="entry name" value="Glycoside hydrolase/deacetylase"/>
    <property type="match status" value="1"/>
</dbReference>
<dbReference type="InterPro" id="IPR051398">
    <property type="entry name" value="Polysacch_Deacetylase"/>
</dbReference>
<evidence type="ECO:0000256" key="3">
    <source>
        <dbReference type="ARBA" id="ARBA00010973"/>
    </source>
</evidence>
<accession>A0A5B8XER5</accession>
<feature type="domain" description="NodB homology" evidence="7">
    <location>
        <begin position="81"/>
        <end position="244"/>
    </location>
</feature>
<comment type="function">
    <text evidence="1">Is involved in generating a small heat-stable compound (Nod), an acylated oligomer of N-acetylglucosamine, that stimulates mitosis in various plant protoplasts.</text>
</comment>
<name>A0A5B8XER5_9RICK</name>
<evidence type="ECO:0000259" key="7">
    <source>
        <dbReference type="PROSITE" id="PS51677"/>
    </source>
</evidence>
<dbReference type="AlphaFoldDB" id="A0A5B8XER5"/>
<dbReference type="PANTHER" id="PTHR34216:SF3">
    <property type="entry name" value="POLY-BETA-1,6-N-ACETYL-D-GLUCOSAMINE N-DEACETYLASE"/>
    <property type="match status" value="1"/>
</dbReference>
<sequence>MQTTLFCILIYFIFFKIKKHLAFKSTRSYYYPRILVYENISDKKNSKYITPQAFEKQIIYLMKKKFRFRKLDDAIKKRQYKSIILTFDKGLASQYKFVFPILKKYNIPGLFYLSPKYQNSKKMTEHNIVEMLNSRLIEIGSSAMHCVNLQTLLPAKNVIKEILYSKIFLEKKYGIICNHFSYPLNIYDYKITQVVQKSGYISAATQDGKSYNKNKYDLFEIPRIKIDSDVSFAKFKKIIKNGKL</sequence>
<dbReference type="GO" id="GO:0005576">
    <property type="term" value="C:extracellular region"/>
    <property type="evidence" value="ECO:0007669"/>
    <property type="project" value="UniProtKB-SubCell"/>
</dbReference>